<gene>
    <name evidence="2" type="ORF">MC7420_3387</name>
</gene>
<dbReference type="eggNOG" id="ENOG502Z9YC">
    <property type="taxonomic scope" value="Bacteria"/>
</dbReference>
<dbReference type="OrthoDB" id="573653at2"/>
<reference evidence="2 3" key="1">
    <citation type="submission" date="2008-07" db="EMBL/GenBank/DDBJ databases">
        <authorList>
            <person name="Tandeau de Marsac N."/>
            <person name="Ferriera S."/>
            <person name="Johnson J."/>
            <person name="Kravitz S."/>
            <person name="Beeson K."/>
            <person name="Sutton G."/>
            <person name="Rogers Y.-H."/>
            <person name="Friedman R."/>
            <person name="Frazier M."/>
            <person name="Venter J.C."/>
        </authorList>
    </citation>
    <scope>NUCLEOTIDE SEQUENCE [LARGE SCALE GENOMIC DNA]</scope>
    <source>
        <strain evidence="2 3">PCC 7420</strain>
    </source>
</reference>
<dbReference type="HOGENOM" id="CLU_867901_0_0_3"/>
<sequence length="327" mass="35596">MKKPFLLSAAFLLITGWGITPPSPFVNAQTPLIETIPDSAESATEAKSTIVLLDPGAQPRQILRFKPAANTKQTTVLTMNMDMTGAVDGQVMPDVNMPAMQMTIESEVTQVEANGDAHIKVTYTDVDVVSDTTASPELIQNLRSQLQQLQDVTIEFVIDQQGITKDVDVSLPADLDPNLQQLLQQMLSSLEQLSAAPFPKAAVGVGATWQVSSAVPVSGLPLDQVQVLYEVEDIQADQVTLKMSMQQQSQESSQMNLPGTPPGVNFQIQSFAMQSAGTMTIGFDRIMPLQGMMSTLSNMEFLVTEPESEQQRLMRMSSSTQIEMDSQ</sequence>
<dbReference type="Proteomes" id="UP000003835">
    <property type="component" value="Unassembled WGS sequence"/>
</dbReference>
<dbReference type="STRING" id="118168.MC7420_3387"/>
<name>B4W3E9_9CYAN</name>
<protein>
    <submittedName>
        <fullName evidence="2">Uncharacterized protein</fullName>
    </submittedName>
</protein>
<dbReference type="AlphaFoldDB" id="B4W3E9"/>
<accession>B4W3E9</accession>
<keyword evidence="3" id="KW-1185">Reference proteome</keyword>
<dbReference type="RefSeq" id="WP_006105804.1">
    <property type="nucleotide sequence ID" value="NZ_DS989874.1"/>
</dbReference>
<dbReference type="EMBL" id="DS989874">
    <property type="protein sequence ID" value="EDX71272.1"/>
    <property type="molecule type" value="Genomic_DNA"/>
</dbReference>
<evidence type="ECO:0000313" key="3">
    <source>
        <dbReference type="Proteomes" id="UP000003835"/>
    </source>
</evidence>
<proteinExistence type="predicted"/>
<feature type="region of interest" description="Disordered" evidence="1">
    <location>
        <begin position="307"/>
        <end position="327"/>
    </location>
</feature>
<evidence type="ECO:0000313" key="2">
    <source>
        <dbReference type="EMBL" id="EDX71272.1"/>
    </source>
</evidence>
<organism evidence="2 3">
    <name type="scientific">Coleofasciculus chthonoplastes PCC 7420</name>
    <dbReference type="NCBI Taxonomy" id="118168"/>
    <lineage>
        <taxon>Bacteria</taxon>
        <taxon>Bacillati</taxon>
        <taxon>Cyanobacteriota</taxon>
        <taxon>Cyanophyceae</taxon>
        <taxon>Coleofasciculales</taxon>
        <taxon>Coleofasciculaceae</taxon>
        <taxon>Coleofasciculus</taxon>
    </lineage>
</organism>
<feature type="compositionally biased region" description="Polar residues" evidence="1">
    <location>
        <begin position="316"/>
        <end position="327"/>
    </location>
</feature>
<evidence type="ECO:0000256" key="1">
    <source>
        <dbReference type="SAM" id="MobiDB-lite"/>
    </source>
</evidence>